<protein>
    <submittedName>
        <fullName evidence="2">CHRD domain-containing protein</fullName>
    </submittedName>
</protein>
<feature type="domain" description="CHRD" evidence="1">
    <location>
        <begin position="2"/>
        <end position="138"/>
    </location>
</feature>
<reference evidence="2 3" key="1">
    <citation type="submission" date="2023-06" db="EMBL/GenBank/DDBJ databases">
        <title>Five Gram-positive bacteria isolated from mangrove sediments in Shenzhen, Guangdong, China.</title>
        <authorList>
            <person name="Yu S."/>
            <person name="Zheng W."/>
            <person name="Huang Y."/>
        </authorList>
    </citation>
    <scope>NUCLEOTIDE SEQUENCE [LARGE SCALE GENOMIC DNA]</scope>
    <source>
        <strain evidence="2 3">SaN35-3</strain>
    </source>
</reference>
<sequence>MHELSFVAKLTGLSEIPPVFTDAFGCTRFAVNRNETALSYILKVNDFNNLIFAHIHQGGLEENGPVVAFLLNTVSPTISVKEGTVQGTLTAESLVGPLEGQPLSALLELMRTGQAYVNVHSQQNLSGEIRGQIRTCSMEKR</sequence>
<dbReference type="EMBL" id="CP129013">
    <property type="protein sequence ID" value="WLR43005.1"/>
    <property type="molecule type" value="Genomic_DNA"/>
</dbReference>
<dbReference type="InterPro" id="IPR010895">
    <property type="entry name" value="CHRD"/>
</dbReference>
<organism evidence="2 3">
    <name type="scientific">Bacillus carboniphilus</name>
    <dbReference type="NCBI Taxonomy" id="86663"/>
    <lineage>
        <taxon>Bacteria</taxon>
        <taxon>Bacillati</taxon>
        <taxon>Bacillota</taxon>
        <taxon>Bacilli</taxon>
        <taxon>Bacillales</taxon>
        <taxon>Bacillaceae</taxon>
        <taxon>Bacillus</taxon>
    </lineage>
</organism>
<evidence type="ECO:0000313" key="2">
    <source>
        <dbReference type="EMBL" id="WLR43005.1"/>
    </source>
</evidence>
<gene>
    <name evidence="2" type="ORF">LC087_01935</name>
</gene>
<keyword evidence="3" id="KW-1185">Reference proteome</keyword>
<evidence type="ECO:0000313" key="3">
    <source>
        <dbReference type="Proteomes" id="UP001197974"/>
    </source>
</evidence>
<evidence type="ECO:0000259" key="1">
    <source>
        <dbReference type="PROSITE" id="PS50933"/>
    </source>
</evidence>
<dbReference type="RefSeq" id="WP_226538821.1">
    <property type="nucleotide sequence ID" value="NZ_CP129013.1"/>
</dbReference>
<accession>A0ABY9JX55</accession>
<name>A0ABY9JX55_9BACI</name>
<dbReference type="PROSITE" id="PS50933">
    <property type="entry name" value="CHRD"/>
    <property type="match status" value="1"/>
</dbReference>
<dbReference type="Proteomes" id="UP001197974">
    <property type="component" value="Chromosome"/>
</dbReference>
<dbReference type="SMART" id="SM00754">
    <property type="entry name" value="CHRD"/>
    <property type="match status" value="1"/>
</dbReference>
<proteinExistence type="predicted"/>
<dbReference type="Pfam" id="PF07452">
    <property type="entry name" value="CHRD"/>
    <property type="match status" value="1"/>
</dbReference>